<dbReference type="PANTHER" id="PTHR20953">
    <property type="entry name" value="KINASE-RELATED"/>
    <property type="match status" value="1"/>
</dbReference>
<keyword evidence="2" id="KW-0067">ATP-binding</keyword>
<evidence type="ECO:0000259" key="5">
    <source>
        <dbReference type="SMART" id="SM00382"/>
    </source>
</evidence>
<evidence type="ECO:0000256" key="3">
    <source>
        <dbReference type="SAM" id="Coils"/>
    </source>
</evidence>
<protein>
    <recommendedName>
        <fullName evidence="5">AAA+ ATPase domain-containing protein</fullName>
    </recommendedName>
</protein>
<keyword evidence="3" id="KW-0175">Coiled coil</keyword>
<evidence type="ECO:0000256" key="2">
    <source>
        <dbReference type="ARBA" id="ARBA00022840"/>
    </source>
</evidence>
<proteinExistence type="predicted"/>
<organism evidence="6 7">
    <name type="scientific">Geranomyces variabilis</name>
    <dbReference type="NCBI Taxonomy" id="109894"/>
    <lineage>
        <taxon>Eukaryota</taxon>
        <taxon>Fungi</taxon>
        <taxon>Fungi incertae sedis</taxon>
        <taxon>Chytridiomycota</taxon>
        <taxon>Chytridiomycota incertae sedis</taxon>
        <taxon>Chytridiomycetes</taxon>
        <taxon>Spizellomycetales</taxon>
        <taxon>Powellomycetaceae</taxon>
        <taxon>Geranomyces</taxon>
    </lineage>
</organism>
<dbReference type="InterPro" id="IPR003593">
    <property type="entry name" value="AAA+_ATPase"/>
</dbReference>
<reference evidence="6" key="1">
    <citation type="submission" date="2020-05" db="EMBL/GenBank/DDBJ databases">
        <title>Phylogenomic resolution of chytrid fungi.</title>
        <authorList>
            <person name="Stajich J.E."/>
            <person name="Amses K."/>
            <person name="Simmons R."/>
            <person name="Seto K."/>
            <person name="Myers J."/>
            <person name="Bonds A."/>
            <person name="Quandt C.A."/>
            <person name="Barry K."/>
            <person name="Liu P."/>
            <person name="Grigoriev I."/>
            <person name="Longcore J.E."/>
            <person name="James T.Y."/>
        </authorList>
    </citation>
    <scope>NUCLEOTIDE SEQUENCE</scope>
    <source>
        <strain evidence="6">JEL0379</strain>
    </source>
</reference>
<keyword evidence="7" id="KW-1185">Reference proteome</keyword>
<feature type="domain" description="AAA+ ATPase" evidence="5">
    <location>
        <begin position="224"/>
        <end position="353"/>
    </location>
</feature>
<keyword evidence="1" id="KW-0547">Nucleotide-binding</keyword>
<dbReference type="SUPFAM" id="SSF52540">
    <property type="entry name" value="P-loop containing nucleoside triphosphate hydrolases"/>
    <property type="match status" value="1"/>
</dbReference>
<dbReference type="InterPro" id="IPR027417">
    <property type="entry name" value="P-loop_NTPase"/>
</dbReference>
<feature type="region of interest" description="Disordered" evidence="4">
    <location>
        <begin position="435"/>
        <end position="463"/>
    </location>
</feature>
<accession>A0AAD5TE80</accession>
<evidence type="ECO:0000256" key="4">
    <source>
        <dbReference type="SAM" id="MobiDB-lite"/>
    </source>
</evidence>
<sequence length="463" mass="51454">MKTVEKEFENLQSIHGAKYSLLSAQLDDMKSTLEITKELHAAQMRAKEIENEMLRQELSHERERHALEIRNVQLQQENHFAEYFEAPKHADPALLPFRPPIAVVDEDMSEIFRRLHPDVAEDLRSDVKDFSKVLDLRFVANDSACAVIDGQQPVVFAGPFTPALLTEWFGDLNFGRIDRAGLPGQLHRVSRLETTPVGKLRTVTLRLGRVVFGPAWVLADLIAQGKSMLIIAPPAAGKTTLLRDIARLLRVMCPGERIVSDELGGASDRTHWFLAGMVLMRLAGKTPGEAVDAAFRNHSPTTIIADEVATSEEARAIWAAREADVRIIATTHGSLAKVLDNRRLKDLVGDIASSTQGDDSARDARGGFNKVRKDRQQKPAFDAIIEVISKTEWRVHHDMEKAIDNSLQKCNLHYEERKLDSDGILLVRDVVCELAPGGSEPMPDHPPASRDRGDDSGTEAEDA</sequence>
<dbReference type="Gene3D" id="3.40.50.300">
    <property type="entry name" value="P-loop containing nucleotide triphosphate hydrolases"/>
    <property type="match status" value="1"/>
</dbReference>
<dbReference type="EMBL" id="JADGJQ010000066">
    <property type="protein sequence ID" value="KAJ3173991.1"/>
    <property type="molecule type" value="Genomic_DNA"/>
</dbReference>
<evidence type="ECO:0000256" key="1">
    <source>
        <dbReference type="ARBA" id="ARBA00022741"/>
    </source>
</evidence>
<evidence type="ECO:0000313" key="7">
    <source>
        <dbReference type="Proteomes" id="UP001212152"/>
    </source>
</evidence>
<comment type="caution">
    <text evidence="6">The sequence shown here is derived from an EMBL/GenBank/DDBJ whole genome shotgun (WGS) entry which is preliminary data.</text>
</comment>
<dbReference type="Proteomes" id="UP001212152">
    <property type="component" value="Unassembled WGS sequence"/>
</dbReference>
<dbReference type="AlphaFoldDB" id="A0AAD5TE80"/>
<dbReference type="SMART" id="SM00382">
    <property type="entry name" value="AAA"/>
    <property type="match status" value="1"/>
</dbReference>
<gene>
    <name evidence="6" type="primary">YCF45_3</name>
    <name evidence="6" type="ORF">HDU87_007205</name>
</gene>
<dbReference type="Pfam" id="PF19568">
    <property type="entry name" value="Spore_III_AA"/>
    <property type="match status" value="1"/>
</dbReference>
<dbReference type="PANTHER" id="PTHR20953:SF3">
    <property type="entry name" value="P-LOOP CONTAINING NUCLEOSIDE TRIPHOSPHATE HYDROLASES SUPERFAMILY PROTEIN"/>
    <property type="match status" value="1"/>
</dbReference>
<dbReference type="InterPro" id="IPR045735">
    <property type="entry name" value="Spore_III_AA_AAA+_ATPase"/>
</dbReference>
<name>A0AAD5TE80_9FUNG</name>
<feature type="coiled-coil region" evidence="3">
    <location>
        <begin position="32"/>
        <end position="75"/>
    </location>
</feature>
<evidence type="ECO:0000313" key="6">
    <source>
        <dbReference type="EMBL" id="KAJ3173991.1"/>
    </source>
</evidence>